<dbReference type="AlphaFoldDB" id="A0A9X6NCU7"/>
<keyword evidence="2" id="KW-0346">Stress response</keyword>
<name>A0A9X6NCU7_HYPEX</name>
<sequence>MARLFVAVALFVCWQSEIAKTKYSEDGEKLVADVSIPTKGKTIRSEYEVQGDQLIKTYKTGDIVAKKWFKKVANPTEAPAQAA</sequence>
<evidence type="ECO:0000313" key="5">
    <source>
        <dbReference type="EMBL" id="OWA51795.1"/>
    </source>
</evidence>
<dbReference type="EMBL" id="MTYJ01000239">
    <property type="protein sequence ID" value="OWA51795.1"/>
    <property type="molecule type" value="Genomic_DNA"/>
</dbReference>
<dbReference type="Proteomes" id="UP000192578">
    <property type="component" value="Unassembled WGS sequence"/>
</dbReference>
<comment type="similarity">
    <text evidence="1">Belongs to the Secretory-abundant heat soluble protein (SAHS) family.</text>
</comment>
<evidence type="ECO:0000313" key="6">
    <source>
        <dbReference type="Proteomes" id="UP000192578"/>
    </source>
</evidence>
<keyword evidence="6" id="KW-1185">Reference proteome</keyword>
<evidence type="ECO:0000256" key="2">
    <source>
        <dbReference type="ARBA" id="ARBA00023016"/>
    </source>
</evidence>
<accession>A0A9X6NCU7</accession>
<organism evidence="5 6">
    <name type="scientific">Hypsibius exemplaris</name>
    <name type="common">Freshwater tardigrade</name>
    <dbReference type="NCBI Taxonomy" id="2072580"/>
    <lineage>
        <taxon>Eukaryota</taxon>
        <taxon>Metazoa</taxon>
        <taxon>Ecdysozoa</taxon>
        <taxon>Tardigrada</taxon>
        <taxon>Eutardigrada</taxon>
        <taxon>Parachela</taxon>
        <taxon>Hypsibioidea</taxon>
        <taxon>Hypsibiidae</taxon>
        <taxon>Hypsibius</taxon>
    </lineage>
</organism>
<reference evidence="6" key="1">
    <citation type="submission" date="2017-01" db="EMBL/GenBank/DDBJ databases">
        <title>Comparative genomics of anhydrobiosis in the tardigrade Hypsibius dujardini.</title>
        <authorList>
            <person name="Yoshida Y."/>
            <person name="Koutsovoulos G."/>
            <person name="Laetsch D."/>
            <person name="Stevens L."/>
            <person name="Kumar S."/>
            <person name="Horikawa D."/>
            <person name="Ishino K."/>
            <person name="Komine S."/>
            <person name="Tomita M."/>
            <person name="Blaxter M."/>
            <person name="Arakawa K."/>
        </authorList>
    </citation>
    <scope>NUCLEOTIDE SEQUENCE [LARGE SCALE GENOMIC DNA]</scope>
    <source>
        <strain evidence="6">Z151</strain>
    </source>
</reference>
<protein>
    <submittedName>
        <fullName evidence="5">Uncharacterized protein</fullName>
    </submittedName>
</protein>
<comment type="caution">
    <text evidence="5">The sequence shown here is derived from an EMBL/GenBank/DDBJ whole genome shotgun (WGS) entry which is preliminary data.</text>
</comment>
<evidence type="ECO:0000256" key="4">
    <source>
        <dbReference type="SAM" id="SignalP"/>
    </source>
</evidence>
<feature type="chain" id="PRO_5040744352" evidence="4">
    <location>
        <begin position="20"/>
        <end position="83"/>
    </location>
</feature>
<keyword evidence="4" id="KW-0732">Signal</keyword>
<dbReference type="InterPro" id="IPR012674">
    <property type="entry name" value="Calycin"/>
</dbReference>
<dbReference type="OrthoDB" id="9971011at2759"/>
<evidence type="ECO:0000256" key="1">
    <source>
        <dbReference type="ARBA" id="ARBA00006119"/>
    </source>
</evidence>
<proteinExistence type="inferred from homology"/>
<dbReference type="SUPFAM" id="SSF50814">
    <property type="entry name" value="Lipocalins"/>
    <property type="match status" value="1"/>
</dbReference>
<dbReference type="Gene3D" id="2.40.128.20">
    <property type="match status" value="1"/>
</dbReference>
<evidence type="ECO:0000256" key="3">
    <source>
        <dbReference type="ARBA" id="ARBA00045493"/>
    </source>
</evidence>
<gene>
    <name evidence="5" type="ORF">BV898_16261</name>
</gene>
<feature type="signal peptide" evidence="4">
    <location>
        <begin position="1"/>
        <end position="19"/>
    </location>
</feature>
<comment type="function">
    <text evidence="3">Secreted heat soluble protein acting as a molecular shield in water-deficient condition. Tardigrade-specific intrinsically disordered proteins (TDPs) are essential for desiccation tolerance by forming non-crystalline amorphous solids upon desiccation, and this vitrified state mirrors their protective capabilities.</text>
</comment>